<organism evidence="1 2">
    <name type="scientific">Actinacidiphila cocklensis</name>
    <dbReference type="NCBI Taxonomy" id="887465"/>
    <lineage>
        <taxon>Bacteria</taxon>
        <taxon>Bacillati</taxon>
        <taxon>Actinomycetota</taxon>
        <taxon>Actinomycetes</taxon>
        <taxon>Kitasatosporales</taxon>
        <taxon>Streptomycetaceae</taxon>
        <taxon>Actinacidiphila</taxon>
    </lineage>
</organism>
<dbReference type="AlphaFoldDB" id="A0A9W4GSF8"/>
<name>A0A9W4GSF8_9ACTN</name>
<evidence type="ECO:0000313" key="1">
    <source>
        <dbReference type="EMBL" id="CAG6394700.1"/>
    </source>
</evidence>
<comment type="caution">
    <text evidence="1">The sequence shown here is derived from an EMBL/GenBank/DDBJ whole genome shotgun (WGS) entry which is preliminary data.</text>
</comment>
<evidence type="ECO:0000313" key="2">
    <source>
        <dbReference type="Proteomes" id="UP001152519"/>
    </source>
</evidence>
<proteinExistence type="predicted"/>
<dbReference type="EMBL" id="CAJSLV010000058">
    <property type="protein sequence ID" value="CAG6394700.1"/>
    <property type="molecule type" value="Genomic_DNA"/>
</dbReference>
<protein>
    <submittedName>
        <fullName evidence="1">Uncharacterized protein</fullName>
    </submittedName>
</protein>
<dbReference type="Proteomes" id="UP001152519">
    <property type="component" value="Unassembled WGS sequence"/>
</dbReference>
<gene>
    <name evidence="1" type="ORF">SCOCK_290036</name>
</gene>
<reference evidence="1" key="1">
    <citation type="submission" date="2021-05" db="EMBL/GenBank/DDBJ databases">
        <authorList>
            <person name="Arsene-Ploetze F."/>
        </authorList>
    </citation>
    <scope>NUCLEOTIDE SEQUENCE</scope>
    <source>
        <strain evidence="1">DSM 42138</strain>
    </source>
</reference>
<keyword evidence="2" id="KW-1185">Reference proteome</keyword>
<sequence length="26" mass="2977">MHGFMLTVGTMLGMVRFSLYAREKVT</sequence>
<accession>A0A9W4GSF8</accession>